<dbReference type="Proteomes" id="UP000320580">
    <property type="component" value="Chromosome"/>
</dbReference>
<accession>A0A5B8IPB9</accession>
<protein>
    <submittedName>
        <fullName evidence="1">Uncharacterized protein</fullName>
    </submittedName>
</protein>
<sequence>MGPAVRRLRRYGGRMTATLQTLIWTLLPDPAVPVTTPGTVPLSIVISIRLSNDEGDPPGTAVLPLSDYPTVADWPSFAFDPLTVIVKQEGGGASVTPIATFQDGPPNGALWRALFPPALPVRPFVFDEEATHSFIRCYPAARLSRSLSDIYTGLLTTGPERHGLGAADRWAAADRLVRRVGALDDSDRDFAVHRELPRSGAVPDDDPGDPEGWARLADFHRPLNSSPSARHSAAFGRGTRNTYEFHALLAALADHPELMVPLGLVRRLTITIPTDLEGPFTLQALPHLSTLLGSYRPRTRCVAHAGTLSLADPQGHPGATVLPLDDSAVYTPIDHDVDAAGLALRSYAAALRDLPRDAPPPPLKPPALRSDGIFVAEADRQIAFRAVLTNAAGIDADLKAGGEGDATVMDASTVQQGIRVDVHDEGSGHWYPLCRRTGRYTVDQYGTLPVDDEGVLTDTVSTGTDASGNPIQKLTPALFRWNNWSLVAEPRGRTVGIDGELTDPAPQQNPALPFAADFTCPDHTLPTLRYGRTYRFRARLVDLAGRSLPFTRDPTPADRTTTPLTFARYEPVPAPVLVLRRPVTTGESPTALVVRTDNADPAAPAAGPTCERHLLAPKAALDLIERHGVLDLPGKHRTDPAVHPLLTRYDDGKITGTPDPDAGGSPYVDTDTLDLPWLPDPLARGIALHGVPGTPELLTDWPAGGPDWYARLPMRLVVVPGPMDSTQSTAVADPAARTVRVTLNPAADFPAVLGSLPAPGDEDLLGPWRWYTEREGVSAADIAAARTAARSGRLGQLTPVTDLTLVHAVRCPVTAPVFDGVTILRAPGETAYLLDDPAMGVHGASTLTVHTEAEWTDTDDDPSQDGPVPVPALAVLRPESEPLSDPGGPALTTVPFHTRHDPGDTRHRIVTYTPVGASRFVPYFIQRRTVTLTGTDPVAVAGGFVPGTVTVRETGPALTADATPAGPGITYRPGTDYTVDETGGTVARGAAGTIPDGAAVDVSFAVPPVTRSGPPVTLHVPSTVAPPVPVVHSVVPAFRWSRTVNGNTTISIRQEGSVRVHLKRPWYVSGAGELLGVRVVDPQTPPGDPAALDWATAWARDPVRDPGAAPFPAGFPGPADLDGWTADIGLGAAGGHALGFGVDYDPQRRLWCADIHFKAGNAYQPFVRLKVVRLQPDSLTDPGDLRLSPEVDAGFVQLPAYRRARVVLGGTTAGSPVAVTVVGPAPPDGPDGLTSRMTAVVQFRSTSLLDDIGWLELDSDPVELAKDPAGGPVGLWTGTVRLPNAVGVRDMRVLIREYDSQPDSPVPGERTERVSYLDTIPV</sequence>
<evidence type="ECO:0000313" key="2">
    <source>
        <dbReference type="Proteomes" id="UP000320580"/>
    </source>
</evidence>
<proteinExistence type="predicted"/>
<dbReference type="OrthoDB" id="9148571at2"/>
<dbReference type="EMBL" id="CP042266">
    <property type="protein sequence ID" value="QDY79439.1"/>
    <property type="molecule type" value="Genomic_DNA"/>
</dbReference>
<dbReference type="KEGG" id="sqz:FQU76_26200"/>
<keyword evidence="2" id="KW-1185">Reference proteome</keyword>
<gene>
    <name evidence="1" type="ORF">FQU76_26200</name>
</gene>
<reference evidence="1 2" key="1">
    <citation type="submission" date="2019-07" db="EMBL/GenBank/DDBJ databases">
        <authorList>
            <person name="Zhu P."/>
        </authorList>
    </citation>
    <scope>NUCLEOTIDE SEQUENCE [LARGE SCALE GENOMIC DNA]</scope>
    <source>
        <strain evidence="1 2">SSL-25</strain>
    </source>
</reference>
<evidence type="ECO:0000313" key="1">
    <source>
        <dbReference type="EMBL" id="QDY79439.1"/>
    </source>
</evidence>
<name>A0A5B8IPB9_9ACTN</name>
<organism evidence="1 2">
    <name type="scientific">Streptomyces qinzhouensis</name>
    <dbReference type="NCBI Taxonomy" id="2599401"/>
    <lineage>
        <taxon>Bacteria</taxon>
        <taxon>Bacillati</taxon>
        <taxon>Actinomycetota</taxon>
        <taxon>Actinomycetes</taxon>
        <taxon>Kitasatosporales</taxon>
        <taxon>Streptomycetaceae</taxon>
        <taxon>Streptomyces</taxon>
    </lineage>
</organism>